<feature type="transmembrane region" description="Helical" evidence="1">
    <location>
        <begin position="198"/>
        <end position="219"/>
    </location>
</feature>
<evidence type="ECO:0000256" key="1">
    <source>
        <dbReference type="SAM" id="Phobius"/>
    </source>
</evidence>
<comment type="caution">
    <text evidence="2">The sequence shown here is derived from an EMBL/GenBank/DDBJ whole genome shotgun (WGS) entry which is preliminary data.</text>
</comment>
<feature type="transmembrane region" description="Helical" evidence="1">
    <location>
        <begin position="1045"/>
        <end position="1067"/>
    </location>
</feature>
<reference evidence="2 3" key="1">
    <citation type="submission" date="2018-01" db="EMBL/GenBank/DDBJ databases">
        <title>Whole genome sequencing of Histamine producing bacteria.</title>
        <authorList>
            <person name="Butler K."/>
        </authorList>
    </citation>
    <scope>NUCLEOTIDE SEQUENCE [LARGE SCALE GENOMIC DNA]</scope>
    <source>
        <strain evidence="2 3">FS-7.2</strain>
    </source>
</reference>
<proteinExistence type="predicted"/>
<evidence type="ECO:0000313" key="2">
    <source>
        <dbReference type="EMBL" id="PSV00968.1"/>
    </source>
</evidence>
<feature type="transmembrane region" description="Helical" evidence="1">
    <location>
        <begin position="912"/>
        <end position="938"/>
    </location>
</feature>
<feature type="transmembrane region" description="Helical" evidence="1">
    <location>
        <begin position="994"/>
        <end position="1014"/>
    </location>
</feature>
<feature type="transmembrane region" description="Helical" evidence="1">
    <location>
        <begin position="20"/>
        <end position="37"/>
    </location>
</feature>
<feature type="transmembrane region" description="Helical" evidence="1">
    <location>
        <begin position="950"/>
        <end position="974"/>
    </location>
</feature>
<organism evidence="2 3">
    <name type="scientific">Photobacterium kishitanii</name>
    <dbReference type="NCBI Taxonomy" id="318456"/>
    <lineage>
        <taxon>Bacteria</taxon>
        <taxon>Pseudomonadati</taxon>
        <taxon>Pseudomonadota</taxon>
        <taxon>Gammaproteobacteria</taxon>
        <taxon>Vibrionales</taxon>
        <taxon>Vibrionaceae</taxon>
        <taxon>Photobacterium</taxon>
    </lineage>
</organism>
<dbReference type="RefSeq" id="WP_107288696.1">
    <property type="nucleotide sequence ID" value="NZ_PYNF01000002.1"/>
</dbReference>
<sequence>MLKSWLKNIAYRSEKKIKTALGVSLHSFIAVLFFIFISPSAFADVADQAANADFGCSSAYDANGVILPFNWTICPTDKSMEFAYNLFPNAMAKASDLVNLEYKTEIENHLNAKNNTNIAGKLASGNKVELIVSIVRTLTLWFLSLIAVVQILAFALKSLSDGMLGGKDWGGFGTVASVLFGVVLFLPVGDGVYVGDLILSILFIVGLGFANVAVSSVLYTMHFGSDQEGVLGAQALEGSVLARDISNADNKREVRESDASEQASMNISRLVETAVCVKETAKILDANYVNDTEGFFFDGNSIKGVLGLYSTPSFMGDGNSTKIEIADASSGVKIIHGANIDPSGKGRKDGIPEGVCGTEFVIKPSLTLAKSKYSDLLSTDMKNNLDGSVDKAVGDLVKGNANSGEISSQLETIKNKVLANMAKRDGNSDGNGLTNTQKIDLLRNLGDYFYQSIVFKMKSGRWSGNSISEPTKNYYAKITSAVDNIVKGIGISQCATNYVAYKTTKQTIDSLNNGKIPDGSTFELKCAVATPNGLKMEFDADPSSYESFVSSTLLNVSNMTVDSSKSYKELKSYLGGIFRAIEDSRDNYETAISKDIGKEEKEKDTGSSESAKLLREGGYAAFGAGFLSLFTNSEASFYSSQPSLPSILPTFISQFNSGFGYVANGVTPNKDLKYIPSAITLPAFLYEGGKISGNTSTNDIERIIFSKMDSLQATSMGGNANTSGVQLVGAENVGTLLSLQDAMTANVKDTLLHIMPILGLPSTTLSAFSTGAIKKISNANMVNVADIRYALNDYCVGKSRFGENINTHDNSSSRVFNKLVCDEFNRHPLTYYADMGRDLTNRVGLLVFLMGAGNYATKKVESVAEKAILDKKHALEKLNSSKGSVGAAGGGAIKSTSVYDLQGTLLRTMKSLIVSMSNIATVGAVTLLIIGIAFGYVLPMVPFVAFTTGWIAYMLMFAQAMAVSMLLCGGFLVLRGRDERSSIMSPKGYINTVVNFLFRPLATVVAFSLAWSMVYAGLQGFNYLALMIMGSSSGLVSISGEDVSLFALIMSMLVCGIGQFTIVTWVFSLSSKAVNDVITKLGGDSLDGREGHSVAMLAPMVLIGMSNNRRMPEKMIRAREKIERGFDRVGKVLTNSVNKARAQHKIKDYEAEKSEGTGNE</sequence>
<accession>A0A2T3KMF7</accession>
<evidence type="ECO:0000313" key="3">
    <source>
        <dbReference type="Proteomes" id="UP000241426"/>
    </source>
</evidence>
<feature type="transmembrane region" description="Helical" evidence="1">
    <location>
        <begin position="138"/>
        <end position="156"/>
    </location>
</feature>
<keyword evidence="1" id="KW-1133">Transmembrane helix</keyword>
<dbReference type="AlphaFoldDB" id="A0A2T3KMF7"/>
<keyword evidence="1" id="KW-0472">Membrane</keyword>
<keyword evidence="1" id="KW-0812">Transmembrane</keyword>
<dbReference type="EMBL" id="PYNF01000002">
    <property type="protein sequence ID" value="PSV00968.1"/>
    <property type="molecule type" value="Genomic_DNA"/>
</dbReference>
<gene>
    <name evidence="2" type="ORF">C9J27_02785</name>
</gene>
<feature type="transmembrane region" description="Helical" evidence="1">
    <location>
        <begin position="168"/>
        <end position="186"/>
    </location>
</feature>
<dbReference type="Proteomes" id="UP000241426">
    <property type="component" value="Unassembled WGS sequence"/>
</dbReference>
<name>A0A2T3KMF7_9GAMM</name>
<protein>
    <submittedName>
        <fullName evidence="2">Uncharacterized protein</fullName>
    </submittedName>
</protein>